<feature type="domain" description="BHLH" evidence="7">
    <location>
        <begin position="192"/>
        <end position="241"/>
    </location>
</feature>
<keyword evidence="5" id="KW-0539">Nucleus</keyword>
<evidence type="ECO:0000259" key="7">
    <source>
        <dbReference type="PROSITE" id="PS50888"/>
    </source>
</evidence>
<evidence type="ECO:0000256" key="2">
    <source>
        <dbReference type="ARBA" id="ARBA00005510"/>
    </source>
</evidence>
<keyword evidence="9" id="KW-1185">Reference proteome</keyword>
<dbReference type="GO" id="GO:0005634">
    <property type="term" value="C:nucleus"/>
    <property type="evidence" value="ECO:0007669"/>
    <property type="project" value="UniProtKB-SubCell"/>
</dbReference>
<protein>
    <recommendedName>
        <fullName evidence="7">BHLH domain-containing protein</fullName>
    </recommendedName>
</protein>
<evidence type="ECO:0000256" key="1">
    <source>
        <dbReference type="ARBA" id="ARBA00004123"/>
    </source>
</evidence>
<dbReference type="SMART" id="SM00353">
    <property type="entry name" value="HLH"/>
    <property type="match status" value="1"/>
</dbReference>
<dbReference type="InterPro" id="IPR036638">
    <property type="entry name" value="HLH_DNA-bd_sf"/>
</dbReference>
<dbReference type="GO" id="GO:0000981">
    <property type="term" value="F:DNA-binding transcription factor activity, RNA polymerase II-specific"/>
    <property type="evidence" value="ECO:0007669"/>
    <property type="project" value="TreeGrafter"/>
</dbReference>
<dbReference type="CDD" id="cd11393">
    <property type="entry name" value="bHLH_AtbHLH_like"/>
    <property type="match status" value="1"/>
</dbReference>
<dbReference type="EMBL" id="JADCNL010000014">
    <property type="protein sequence ID" value="KAG0452620.1"/>
    <property type="molecule type" value="Genomic_DNA"/>
</dbReference>
<evidence type="ECO:0000256" key="6">
    <source>
        <dbReference type="SAM" id="MobiDB-lite"/>
    </source>
</evidence>
<keyword evidence="4" id="KW-0804">Transcription</keyword>
<dbReference type="InterPro" id="IPR045239">
    <property type="entry name" value="bHLH95_bHLH"/>
</dbReference>
<proteinExistence type="inferred from homology"/>
<dbReference type="AlphaFoldDB" id="A0A835U981"/>
<reference evidence="8 9" key="1">
    <citation type="journal article" date="2020" name="Nat. Food">
        <title>A phased Vanilla planifolia genome enables genetic improvement of flavour and production.</title>
        <authorList>
            <person name="Hasing T."/>
            <person name="Tang H."/>
            <person name="Brym M."/>
            <person name="Khazi F."/>
            <person name="Huang T."/>
            <person name="Chambers A.H."/>
        </authorList>
    </citation>
    <scope>NUCLEOTIDE SEQUENCE [LARGE SCALE GENOMIC DNA]</scope>
    <source>
        <tissue evidence="8">Leaf</tissue>
    </source>
</reference>
<dbReference type="Proteomes" id="UP000636800">
    <property type="component" value="Unassembled WGS sequence"/>
</dbReference>
<comment type="subcellular location">
    <subcellularLocation>
        <location evidence="1">Nucleus</location>
    </subcellularLocation>
</comment>
<dbReference type="InterPro" id="IPR045843">
    <property type="entry name" value="IND-like"/>
</dbReference>
<evidence type="ECO:0000256" key="3">
    <source>
        <dbReference type="ARBA" id="ARBA00023015"/>
    </source>
</evidence>
<dbReference type="SUPFAM" id="SSF47459">
    <property type="entry name" value="HLH, helix-loop-helix DNA-binding domain"/>
    <property type="match status" value="1"/>
</dbReference>
<dbReference type="InterPro" id="IPR011598">
    <property type="entry name" value="bHLH_dom"/>
</dbReference>
<feature type="region of interest" description="Disordered" evidence="6">
    <location>
        <begin position="148"/>
        <end position="176"/>
    </location>
</feature>
<dbReference type="Gene3D" id="4.10.280.10">
    <property type="entry name" value="Helix-loop-helix DNA-binding domain"/>
    <property type="match status" value="1"/>
</dbReference>
<comment type="similarity">
    <text evidence="2">Belongs to the bHLH protein family.</text>
</comment>
<dbReference type="OrthoDB" id="1660156at2759"/>
<evidence type="ECO:0000313" key="8">
    <source>
        <dbReference type="EMBL" id="KAG0452620.1"/>
    </source>
</evidence>
<dbReference type="PROSITE" id="PS50888">
    <property type="entry name" value="BHLH"/>
    <property type="match status" value="1"/>
</dbReference>
<keyword evidence="3" id="KW-0805">Transcription regulation</keyword>
<dbReference type="PANTHER" id="PTHR16223:SF109">
    <property type="entry name" value="BHLH DOMAIN-CONTAINING PROTEIN"/>
    <property type="match status" value="1"/>
</dbReference>
<feature type="compositionally biased region" description="Basic and acidic residues" evidence="6">
    <location>
        <begin position="148"/>
        <end position="164"/>
    </location>
</feature>
<dbReference type="Pfam" id="PF00010">
    <property type="entry name" value="HLH"/>
    <property type="match status" value="1"/>
</dbReference>
<dbReference type="GO" id="GO:0046983">
    <property type="term" value="F:protein dimerization activity"/>
    <property type="evidence" value="ECO:0007669"/>
    <property type="project" value="InterPro"/>
</dbReference>
<dbReference type="PANTHER" id="PTHR16223">
    <property type="entry name" value="TRANSCRIPTION FACTOR BHLH83-RELATED"/>
    <property type="match status" value="1"/>
</dbReference>
<gene>
    <name evidence="8" type="ORF">HPP92_025284</name>
</gene>
<accession>A0A835U981</accession>
<evidence type="ECO:0000256" key="4">
    <source>
        <dbReference type="ARBA" id="ARBA00023163"/>
    </source>
</evidence>
<sequence>MHPLQVYSTDANFASELHNGNFSNGQNDFSSVPFLQAYSSDVNLLHANIFLPNAKPLYAFHAGELLESTISPAASFDPGMQVLDSQSYSSNENSSLNHVMCPPFPDIVASRVGKMMSIDSTLYSYNLSKVLVEDFAIPRIEHSLSNARGEEVSISRNTKPEKSAEGSVSKKRKSDYSSQVMLQSKSIVVSKEARARRIISDRKRKAKVAEGFKALQNTLPYSDKGSQVTVLGDVIDYIKFLKLRLNVLSQSRLSGEVSAYSFCALRGLWALLASSPFGP</sequence>
<comment type="caution">
    <text evidence="8">The sequence shown here is derived from an EMBL/GenBank/DDBJ whole genome shotgun (WGS) entry which is preliminary data.</text>
</comment>
<organism evidence="8 9">
    <name type="scientific">Vanilla planifolia</name>
    <name type="common">Vanilla</name>
    <dbReference type="NCBI Taxonomy" id="51239"/>
    <lineage>
        <taxon>Eukaryota</taxon>
        <taxon>Viridiplantae</taxon>
        <taxon>Streptophyta</taxon>
        <taxon>Embryophyta</taxon>
        <taxon>Tracheophyta</taxon>
        <taxon>Spermatophyta</taxon>
        <taxon>Magnoliopsida</taxon>
        <taxon>Liliopsida</taxon>
        <taxon>Asparagales</taxon>
        <taxon>Orchidaceae</taxon>
        <taxon>Vanilloideae</taxon>
        <taxon>Vanilleae</taxon>
        <taxon>Vanilla</taxon>
    </lineage>
</organism>
<evidence type="ECO:0000313" key="9">
    <source>
        <dbReference type="Proteomes" id="UP000636800"/>
    </source>
</evidence>
<evidence type="ECO:0000256" key="5">
    <source>
        <dbReference type="ARBA" id="ARBA00023242"/>
    </source>
</evidence>
<name>A0A835U981_VANPL</name>
<dbReference type="GO" id="GO:0000978">
    <property type="term" value="F:RNA polymerase II cis-regulatory region sequence-specific DNA binding"/>
    <property type="evidence" value="ECO:0007669"/>
    <property type="project" value="TreeGrafter"/>
</dbReference>